<dbReference type="OrthoDB" id="9815690at2"/>
<gene>
    <name evidence="2" type="primary">ostA</name>
    <name evidence="2" type="ORF">HH1059_00740</name>
</gene>
<dbReference type="EMBL" id="AP017372">
    <property type="protein sequence ID" value="BAU56744.1"/>
    <property type="molecule type" value="Genomic_DNA"/>
</dbReference>
<dbReference type="PANTHER" id="PTHR10788:SF106">
    <property type="entry name" value="BCDNA.GH08860"/>
    <property type="match status" value="1"/>
</dbReference>
<dbReference type="AlphaFoldDB" id="A0A0X8X6Z3"/>
<organism evidence="2 3">
    <name type="scientific">Halorhodospira halochloris</name>
    <name type="common">Ectothiorhodospira halochloris</name>
    <dbReference type="NCBI Taxonomy" id="1052"/>
    <lineage>
        <taxon>Bacteria</taxon>
        <taxon>Pseudomonadati</taxon>
        <taxon>Pseudomonadota</taxon>
        <taxon>Gammaproteobacteria</taxon>
        <taxon>Chromatiales</taxon>
        <taxon>Ectothiorhodospiraceae</taxon>
        <taxon>Halorhodospira</taxon>
    </lineage>
</organism>
<dbReference type="PANTHER" id="PTHR10788">
    <property type="entry name" value="TREHALOSE-6-PHOSPHATE SYNTHASE"/>
    <property type="match status" value="1"/>
</dbReference>
<dbReference type="SUPFAM" id="SSF53756">
    <property type="entry name" value="UDP-Glycosyltransferase/glycogen phosphorylase"/>
    <property type="match status" value="1"/>
</dbReference>
<evidence type="ECO:0000313" key="2">
    <source>
        <dbReference type="EMBL" id="BAU56744.1"/>
    </source>
</evidence>
<dbReference type="KEGG" id="hhk:HH1059_00740"/>
<dbReference type="Pfam" id="PF00982">
    <property type="entry name" value="Glyco_transf_20"/>
    <property type="match status" value="1"/>
</dbReference>
<proteinExistence type="inferred from homology"/>
<dbReference type="GO" id="GO:0005992">
    <property type="term" value="P:trehalose biosynthetic process"/>
    <property type="evidence" value="ECO:0007669"/>
    <property type="project" value="InterPro"/>
</dbReference>
<evidence type="ECO:0000256" key="1">
    <source>
        <dbReference type="ARBA" id="ARBA00008799"/>
    </source>
</evidence>
<evidence type="ECO:0000313" key="3">
    <source>
        <dbReference type="Proteomes" id="UP000218890"/>
    </source>
</evidence>
<comment type="similarity">
    <text evidence="1">Belongs to the glycosyltransferase 20 family.</text>
</comment>
<dbReference type="CDD" id="cd03788">
    <property type="entry name" value="GT20_TPS"/>
    <property type="match status" value="1"/>
</dbReference>
<protein>
    <submittedName>
        <fullName evidence="2">Alpha,alpha-trehalose-phosphate synthase [UDP-forming]</fullName>
    </submittedName>
</protein>
<accession>A0A0X8X6Z3</accession>
<keyword evidence="3" id="KW-1185">Reference proteome</keyword>
<name>A0A0X8X6Z3_HALHR</name>
<sequence>MSKLVTVSNRVALPSQLQAAQGGLAVGLRAALEDSGGVWFGWDGGIDEKVSGPREPQVQEHNGVRYATLRLSREEYNLYYLGFANQVLWPLFHYRMSFVHCNNARLEGYWRVNRLFAERLPALLEGDELIWVHDYHFIPLGELLREQGVTAPIGFFLHTPFPPWDILRALQDYETFLRAMCRYDLVGFQTAIDRDNFLECLRHLDPQPAALPQAEVFPIGIDVDQVANAARRGFNSQQGRRLEQSLRDRRLVIGVDRLDYSKGLRNRFESYELLLESHPEHRSDVVYLQIAPVSRGDVPEYEEIRQYLEYMAGHINGRFAEYDWVPLRYINRGFHRANVLGFLARAHVGLVTPMRDGMNLVAKEFVAAQTPDNPGALVLSMHAGAAEELDGAIKVNPYNVDDVVTGLHNALTMPLSERRERWEQMIEALRHNDIQRWRLSFVDALQNAYRTRATEVL</sequence>
<reference evidence="2" key="1">
    <citation type="submission" date="2016-02" db="EMBL/GenBank/DDBJ databases">
        <title>Halorhodospira halochloris DSM-1059 complete genome, version 2.</title>
        <authorList>
            <person name="Tsukatani Y."/>
        </authorList>
    </citation>
    <scope>NUCLEOTIDE SEQUENCE</scope>
    <source>
        <strain evidence="2">DSM 1059</strain>
    </source>
</reference>
<dbReference type="Gene3D" id="3.40.50.2000">
    <property type="entry name" value="Glycogen Phosphorylase B"/>
    <property type="match status" value="2"/>
</dbReference>
<dbReference type="Proteomes" id="UP000218890">
    <property type="component" value="Chromosome"/>
</dbReference>
<dbReference type="GO" id="GO:0003825">
    <property type="term" value="F:alpha,alpha-trehalose-phosphate synthase (UDP-forming) activity"/>
    <property type="evidence" value="ECO:0007669"/>
    <property type="project" value="TreeGrafter"/>
</dbReference>
<dbReference type="InterPro" id="IPR001830">
    <property type="entry name" value="Glyco_trans_20"/>
</dbReference>
<dbReference type="RefSeq" id="WP_096406998.1">
    <property type="nucleotide sequence ID" value="NZ_AP017372.2"/>
</dbReference>